<feature type="signal peptide" evidence="1">
    <location>
        <begin position="1"/>
        <end position="21"/>
    </location>
</feature>
<name>A0ABY9TIB1_9GAMM</name>
<protein>
    <submittedName>
        <fullName evidence="3">PepSY domain-containing protein</fullName>
    </submittedName>
</protein>
<feature type="domain" description="PepSY" evidence="2">
    <location>
        <begin position="48"/>
        <end position="98"/>
    </location>
</feature>
<dbReference type="RefSeq" id="WP_348387736.1">
    <property type="nucleotide sequence ID" value="NZ_CP134146.1"/>
</dbReference>
<dbReference type="Gene3D" id="3.10.450.40">
    <property type="match status" value="1"/>
</dbReference>
<dbReference type="InterPro" id="IPR025711">
    <property type="entry name" value="PepSY"/>
</dbReference>
<proteinExistence type="predicted"/>
<evidence type="ECO:0000313" key="3">
    <source>
        <dbReference type="EMBL" id="WNC68581.1"/>
    </source>
</evidence>
<evidence type="ECO:0000259" key="2">
    <source>
        <dbReference type="Pfam" id="PF03413"/>
    </source>
</evidence>
<gene>
    <name evidence="3" type="ORF">RI845_00190</name>
</gene>
<evidence type="ECO:0000256" key="1">
    <source>
        <dbReference type="SAM" id="SignalP"/>
    </source>
</evidence>
<organism evidence="3 4">
    <name type="scientific">Thalassotalea nanhaiensis</name>
    <dbReference type="NCBI Taxonomy" id="3065648"/>
    <lineage>
        <taxon>Bacteria</taxon>
        <taxon>Pseudomonadati</taxon>
        <taxon>Pseudomonadota</taxon>
        <taxon>Gammaproteobacteria</taxon>
        <taxon>Alteromonadales</taxon>
        <taxon>Colwelliaceae</taxon>
        <taxon>Thalassotalea</taxon>
    </lineage>
</organism>
<feature type="chain" id="PRO_5046959816" evidence="1">
    <location>
        <begin position="22"/>
        <end position="100"/>
    </location>
</feature>
<sequence>MKCIVLCLFSIGVMTSPCSMAKLNSPLAKSQYFEYAPYNSAALKVANKQQAAKLVKSRMGGKVLSVKAVKGQQAYKVKLLKDDGQIVSVYVNAKTGKIKG</sequence>
<dbReference type="Proteomes" id="UP001248581">
    <property type="component" value="Chromosome"/>
</dbReference>
<dbReference type="EMBL" id="CP134146">
    <property type="protein sequence ID" value="WNC68581.1"/>
    <property type="molecule type" value="Genomic_DNA"/>
</dbReference>
<keyword evidence="4" id="KW-1185">Reference proteome</keyword>
<accession>A0ABY9TIB1</accession>
<reference evidence="4" key="1">
    <citation type="submission" date="2023-09" db="EMBL/GenBank/DDBJ databases">
        <authorList>
            <person name="Li S."/>
            <person name="Li X."/>
            <person name="Zhang C."/>
            <person name="Zhao Z."/>
        </authorList>
    </citation>
    <scope>NUCLEOTIDE SEQUENCE [LARGE SCALE GENOMIC DNA]</scope>
    <source>
        <strain evidence="4">SQ345</strain>
    </source>
</reference>
<keyword evidence="1" id="KW-0732">Signal</keyword>
<dbReference type="Pfam" id="PF03413">
    <property type="entry name" value="PepSY"/>
    <property type="match status" value="1"/>
</dbReference>
<evidence type="ECO:0000313" key="4">
    <source>
        <dbReference type="Proteomes" id="UP001248581"/>
    </source>
</evidence>